<dbReference type="InterPro" id="IPR052027">
    <property type="entry name" value="PspC"/>
</dbReference>
<dbReference type="AlphaFoldDB" id="A0A9D1IGH3"/>
<accession>A0A9D1IGH3</accession>
<reference evidence="8" key="2">
    <citation type="journal article" date="2021" name="PeerJ">
        <title>Extensive microbial diversity within the chicken gut microbiome revealed by metagenomics and culture.</title>
        <authorList>
            <person name="Gilroy R."/>
            <person name="Ravi A."/>
            <person name="Getino M."/>
            <person name="Pursley I."/>
            <person name="Horton D.L."/>
            <person name="Alikhan N.F."/>
            <person name="Baker D."/>
            <person name="Gharbi K."/>
            <person name="Hall N."/>
            <person name="Watson M."/>
            <person name="Adriaenssens E.M."/>
            <person name="Foster-Nyarko E."/>
            <person name="Jarju S."/>
            <person name="Secka A."/>
            <person name="Antonio M."/>
            <person name="Oren A."/>
            <person name="Chaudhuri R.R."/>
            <person name="La Ragione R."/>
            <person name="Hildebrand F."/>
            <person name="Pallen M.J."/>
        </authorList>
    </citation>
    <scope>NUCLEOTIDE SEQUENCE</scope>
    <source>
        <strain evidence="8">ChiGjej1B1-19959</strain>
    </source>
</reference>
<gene>
    <name evidence="8" type="ORF">IAC53_02315</name>
</gene>
<dbReference type="GO" id="GO:0005886">
    <property type="term" value="C:plasma membrane"/>
    <property type="evidence" value="ECO:0007669"/>
    <property type="project" value="UniProtKB-SubCell"/>
</dbReference>
<reference evidence="8" key="1">
    <citation type="submission" date="2020-10" db="EMBL/GenBank/DDBJ databases">
        <authorList>
            <person name="Gilroy R."/>
        </authorList>
    </citation>
    <scope>NUCLEOTIDE SEQUENCE</scope>
    <source>
        <strain evidence="8">ChiGjej1B1-19959</strain>
    </source>
</reference>
<sequence length="69" mass="7430">MSEKKKLYRSLTDKKVSGVLGGIAEYFGIDATLVRIAFAAVAVFTAAFPCIVLYIICALVIPARPLDLP</sequence>
<dbReference type="PANTHER" id="PTHR33885:SF3">
    <property type="entry name" value="PHAGE SHOCK PROTEIN C"/>
    <property type="match status" value="1"/>
</dbReference>
<dbReference type="PANTHER" id="PTHR33885">
    <property type="entry name" value="PHAGE SHOCK PROTEIN C"/>
    <property type="match status" value="1"/>
</dbReference>
<protein>
    <submittedName>
        <fullName evidence="8">PspC domain-containing protein</fullName>
    </submittedName>
</protein>
<evidence type="ECO:0000313" key="9">
    <source>
        <dbReference type="Proteomes" id="UP000824071"/>
    </source>
</evidence>
<evidence type="ECO:0000256" key="1">
    <source>
        <dbReference type="ARBA" id="ARBA00004162"/>
    </source>
</evidence>
<organism evidence="8 9">
    <name type="scientific">Candidatus Fimenecus excrementigallinarum</name>
    <dbReference type="NCBI Taxonomy" id="2840816"/>
    <lineage>
        <taxon>Bacteria</taxon>
        <taxon>Bacillati</taxon>
        <taxon>Bacillota</taxon>
        <taxon>Clostridia</taxon>
        <taxon>Candidatus Fimenecus</taxon>
    </lineage>
</organism>
<evidence type="ECO:0000256" key="2">
    <source>
        <dbReference type="ARBA" id="ARBA00022475"/>
    </source>
</evidence>
<keyword evidence="2" id="KW-1003">Cell membrane</keyword>
<dbReference type="Proteomes" id="UP000824071">
    <property type="component" value="Unassembled WGS sequence"/>
</dbReference>
<evidence type="ECO:0000256" key="3">
    <source>
        <dbReference type="ARBA" id="ARBA00022692"/>
    </source>
</evidence>
<evidence type="ECO:0000313" key="8">
    <source>
        <dbReference type="EMBL" id="HIU35429.1"/>
    </source>
</evidence>
<evidence type="ECO:0000256" key="6">
    <source>
        <dbReference type="SAM" id="Phobius"/>
    </source>
</evidence>
<keyword evidence="3 6" id="KW-0812">Transmembrane</keyword>
<comment type="caution">
    <text evidence="8">The sequence shown here is derived from an EMBL/GenBank/DDBJ whole genome shotgun (WGS) entry which is preliminary data.</text>
</comment>
<dbReference type="Pfam" id="PF04024">
    <property type="entry name" value="PspC"/>
    <property type="match status" value="1"/>
</dbReference>
<proteinExistence type="predicted"/>
<name>A0A9D1IGH3_9FIRM</name>
<keyword evidence="4 6" id="KW-1133">Transmembrane helix</keyword>
<dbReference type="EMBL" id="DVMW01000020">
    <property type="protein sequence ID" value="HIU35429.1"/>
    <property type="molecule type" value="Genomic_DNA"/>
</dbReference>
<evidence type="ECO:0000256" key="5">
    <source>
        <dbReference type="ARBA" id="ARBA00023136"/>
    </source>
</evidence>
<dbReference type="InterPro" id="IPR007168">
    <property type="entry name" value="Phageshock_PspC_N"/>
</dbReference>
<feature type="domain" description="Phage shock protein PspC N-terminal" evidence="7">
    <location>
        <begin position="5"/>
        <end position="63"/>
    </location>
</feature>
<evidence type="ECO:0000256" key="4">
    <source>
        <dbReference type="ARBA" id="ARBA00022989"/>
    </source>
</evidence>
<evidence type="ECO:0000259" key="7">
    <source>
        <dbReference type="Pfam" id="PF04024"/>
    </source>
</evidence>
<feature type="transmembrane region" description="Helical" evidence="6">
    <location>
        <begin position="36"/>
        <end position="61"/>
    </location>
</feature>
<keyword evidence="5 6" id="KW-0472">Membrane</keyword>
<comment type="subcellular location">
    <subcellularLocation>
        <location evidence="1">Cell membrane</location>
        <topology evidence="1">Single-pass membrane protein</topology>
    </subcellularLocation>
</comment>